<dbReference type="RefSeq" id="WP_211561360.1">
    <property type="nucleotide sequence ID" value="NZ_JAGVRK010000001.1"/>
</dbReference>
<evidence type="ECO:0000313" key="3">
    <source>
        <dbReference type="Proteomes" id="UP000682403"/>
    </source>
</evidence>
<dbReference type="Proteomes" id="UP000682403">
    <property type="component" value="Unassembled WGS sequence"/>
</dbReference>
<evidence type="ECO:0000313" key="2">
    <source>
        <dbReference type="EMBL" id="MBS2970736.1"/>
    </source>
</evidence>
<name>A0ABS5LJ18_9BACI</name>
<accession>A0ABS5LJ18</accession>
<keyword evidence="3" id="KW-1185">Reference proteome</keyword>
<comment type="caution">
    <text evidence="2">The sequence shown here is derived from an EMBL/GenBank/DDBJ whole genome shotgun (WGS) entry which is preliminary data.</text>
</comment>
<reference evidence="2 3" key="1">
    <citation type="submission" date="2021-04" db="EMBL/GenBank/DDBJ databases">
        <title>Metabacillus sp. strain KIGAM252 whole genome sequence.</title>
        <authorList>
            <person name="Seo M.-J."/>
            <person name="Cho E.-S."/>
            <person name="Hwang C.Y."/>
            <person name="Yoon D.J."/>
        </authorList>
    </citation>
    <scope>NUCLEOTIDE SEQUENCE [LARGE SCALE GENOMIC DNA]</scope>
    <source>
        <strain evidence="2 3">KIGAM252</strain>
    </source>
</reference>
<gene>
    <name evidence="2" type="ORF">J9317_18490</name>
</gene>
<proteinExistence type="predicted"/>
<sequence>MPNKDISKLKNEVDRYAAGQWKDSLGLKTMSTREWNNAADLASRGKSDSEIKNQILKDRKK</sequence>
<evidence type="ECO:0000256" key="1">
    <source>
        <dbReference type="SAM" id="MobiDB-lite"/>
    </source>
</evidence>
<dbReference type="EMBL" id="JAGVRK010000001">
    <property type="protein sequence ID" value="MBS2970736.1"/>
    <property type="molecule type" value="Genomic_DNA"/>
</dbReference>
<protein>
    <recommendedName>
        <fullName evidence="4">Small, acid-soluble spore protein, alpha/beta type</fullName>
    </recommendedName>
</protein>
<feature type="region of interest" description="Disordered" evidence="1">
    <location>
        <begin position="38"/>
        <end position="61"/>
    </location>
</feature>
<organism evidence="2 3">
    <name type="scientific">Metabacillus flavus</name>
    <dbReference type="NCBI Taxonomy" id="2823519"/>
    <lineage>
        <taxon>Bacteria</taxon>
        <taxon>Bacillati</taxon>
        <taxon>Bacillota</taxon>
        <taxon>Bacilli</taxon>
        <taxon>Bacillales</taxon>
        <taxon>Bacillaceae</taxon>
        <taxon>Metabacillus</taxon>
    </lineage>
</organism>
<evidence type="ECO:0008006" key="4">
    <source>
        <dbReference type="Google" id="ProtNLM"/>
    </source>
</evidence>
<feature type="compositionally biased region" description="Basic and acidic residues" evidence="1">
    <location>
        <begin position="43"/>
        <end position="61"/>
    </location>
</feature>